<dbReference type="PROSITE" id="PS51257">
    <property type="entry name" value="PROKAR_LIPOPROTEIN"/>
    <property type="match status" value="1"/>
</dbReference>
<evidence type="ECO:0000313" key="4">
    <source>
        <dbReference type="Proteomes" id="UP000678317"/>
    </source>
</evidence>
<keyword evidence="2" id="KW-0732">Signal</keyword>
<evidence type="ECO:0000256" key="2">
    <source>
        <dbReference type="SAM" id="SignalP"/>
    </source>
</evidence>
<sequence length="269" mass="27449">MRHRLTAIPVVIVVAAGLAACSTDNPSASPSPTATTASPTASATPTPTPTVAELSAANFVERVSAAEAAVTSYDIAVSVAGPVAMDLTGSADLAGGKRNVAMTMSDPDMGSIELRMVDSILYLNLGEASGGLFLQLDPNDAGNPLASSFAGFEDQILENGLAGMDQAVVSVTKVGAPEALDGTAVQAYEVVFDTAKIAPDAAQKLLENEGVPALPPTMTITYWLDAQDVARKTVYQLEGTTTTTHVTNLGAGAPVTAPPADQVTTEMPF</sequence>
<organism evidence="3 4">
    <name type="scientific">Cellulomonas fengjieae</name>
    <dbReference type="NCBI Taxonomy" id="2819978"/>
    <lineage>
        <taxon>Bacteria</taxon>
        <taxon>Bacillati</taxon>
        <taxon>Actinomycetota</taxon>
        <taxon>Actinomycetes</taxon>
        <taxon>Micrococcales</taxon>
        <taxon>Cellulomonadaceae</taxon>
        <taxon>Cellulomonas</taxon>
    </lineage>
</organism>
<reference evidence="3 4" key="1">
    <citation type="submission" date="2021-03" db="EMBL/GenBank/DDBJ databases">
        <title>novel species in genus Cellulomonas.</title>
        <authorList>
            <person name="Zhang G."/>
        </authorList>
    </citation>
    <scope>NUCLEOTIDE SEQUENCE [LARGE SCALE GENOMIC DNA]</scope>
    <source>
        <strain evidence="4">zg-ZUI188</strain>
    </source>
</reference>
<dbReference type="Proteomes" id="UP000678317">
    <property type="component" value="Unassembled WGS sequence"/>
</dbReference>
<dbReference type="EMBL" id="JAGFBM010000009">
    <property type="protein sequence ID" value="MBO3086257.1"/>
    <property type="molecule type" value="Genomic_DNA"/>
</dbReference>
<dbReference type="Gene3D" id="2.50.20.20">
    <property type="match status" value="1"/>
</dbReference>
<keyword evidence="4" id="KW-1185">Reference proteome</keyword>
<accession>A0ABS3SKJ3</accession>
<feature type="chain" id="PRO_5045638512" description="LppX_LprAFG lipoprotein" evidence="2">
    <location>
        <begin position="20"/>
        <end position="269"/>
    </location>
</feature>
<evidence type="ECO:0008006" key="5">
    <source>
        <dbReference type="Google" id="ProtNLM"/>
    </source>
</evidence>
<comment type="caution">
    <text evidence="3">The sequence shown here is derived from an EMBL/GenBank/DDBJ whole genome shotgun (WGS) entry which is preliminary data.</text>
</comment>
<evidence type="ECO:0000256" key="1">
    <source>
        <dbReference type="SAM" id="MobiDB-lite"/>
    </source>
</evidence>
<feature type="region of interest" description="Disordered" evidence="1">
    <location>
        <begin position="23"/>
        <end position="48"/>
    </location>
</feature>
<evidence type="ECO:0000313" key="3">
    <source>
        <dbReference type="EMBL" id="MBO3086257.1"/>
    </source>
</evidence>
<name>A0ABS3SKJ3_9CELL</name>
<feature type="signal peptide" evidence="2">
    <location>
        <begin position="1"/>
        <end position="19"/>
    </location>
</feature>
<gene>
    <name evidence="3" type="ORF">J4035_16560</name>
</gene>
<feature type="compositionally biased region" description="Low complexity" evidence="1">
    <location>
        <begin position="26"/>
        <end position="45"/>
    </location>
</feature>
<proteinExistence type="predicted"/>
<dbReference type="RefSeq" id="WP_208290321.1">
    <property type="nucleotide sequence ID" value="NZ_CP074404.1"/>
</dbReference>
<protein>
    <recommendedName>
        <fullName evidence="5">LppX_LprAFG lipoprotein</fullName>
    </recommendedName>
</protein>